<proteinExistence type="predicted"/>
<organism evidence="1 2">
    <name type="scientific">Paraburkholderia ribeironis</name>
    <dbReference type="NCBI Taxonomy" id="1247936"/>
    <lineage>
        <taxon>Bacteria</taxon>
        <taxon>Pseudomonadati</taxon>
        <taxon>Pseudomonadota</taxon>
        <taxon>Betaproteobacteria</taxon>
        <taxon>Burkholderiales</taxon>
        <taxon>Burkholderiaceae</taxon>
        <taxon>Paraburkholderia</taxon>
    </lineage>
</organism>
<gene>
    <name evidence="1" type="ORF">BN2475_530020</name>
</gene>
<protein>
    <submittedName>
        <fullName evidence="1">Uncharacterized protein</fullName>
    </submittedName>
</protein>
<evidence type="ECO:0000313" key="2">
    <source>
        <dbReference type="Proteomes" id="UP000187012"/>
    </source>
</evidence>
<reference evidence="1 2" key="1">
    <citation type="submission" date="2016-12" db="EMBL/GenBank/DDBJ databases">
        <authorList>
            <person name="Song W.-J."/>
            <person name="Kurnit D.M."/>
        </authorList>
    </citation>
    <scope>NUCLEOTIDE SEQUENCE [LARGE SCALE GENOMIC DNA]</scope>
    <source>
        <strain evidence="1 2">STM7296</strain>
    </source>
</reference>
<dbReference type="Proteomes" id="UP000187012">
    <property type="component" value="Unassembled WGS sequence"/>
</dbReference>
<name>A0A1N7SDR0_9BURK</name>
<keyword evidence="2" id="KW-1185">Reference proteome</keyword>
<evidence type="ECO:0000313" key="1">
    <source>
        <dbReference type="EMBL" id="SIT45119.1"/>
    </source>
</evidence>
<dbReference type="AlphaFoldDB" id="A0A1N7SDR0"/>
<sequence>MPLLTDWRSRLKELKTRDTVQAANSRLTKNEYKKRGNVIRVTFDQNNQTRPQCHPK</sequence>
<accession>A0A1N7SDR0</accession>
<dbReference type="EMBL" id="CYGX02000053">
    <property type="protein sequence ID" value="SIT45119.1"/>
    <property type="molecule type" value="Genomic_DNA"/>
</dbReference>